<evidence type="ECO:0000313" key="1">
    <source>
        <dbReference type="EMBL" id="OTG19104.1"/>
    </source>
</evidence>
<protein>
    <submittedName>
        <fullName evidence="1">Uncharacterized protein</fullName>
    </submittedName>
</protein>
<gene>
    <name evidence="1" type="ORF">HannXRQ_Chr08g0230371</name>
</gene>
<dbReference type="Proteomes" id="UP000215914">
    <property type="component" value="Chromosome 8"/>
</dbReference>
<name>A0A251U7K3_HELAN</name>
<keyword evidence="2" id="KW-1185">Reference proteome</keyword>
<reference evidence="2" key="1">
    <citation type="journal article" date="2017" name="Nature">
        <title>The sunflower genome provides insights into oil metabolism, flowering and Asterid evolution.</title>
        <authorList>
            <person name="Badouin H."/>
            <person name="Gouzy J."/>
            <person name="Grassa C.J."/>
            <person name="Murat F."/>
            <person name="Staton S.E."/>
            <person name="Cottret L."/>
            <person name="Lelandais-Briere C."/>
            <person name="Owens G.L."/>
            <person name="Carrere S."/>
            <person name="Mayjonade B."/>
            <person name="Legrand L."/>
            <person name="Gill N."/>
            <person name="Kane N.C."/>
            <person name="Bowers J.E."/>
            <person name="Hubner S."/>
            <person name="Bellec A."/>
            <person name="Berard A."/>
            <person name="Berges H."/>
            <person name="Blanchet N."/>
            <person name="Boniface M.C."/>
            <person name="Brunel D."/>
            <person name="Catrice O."/>
            <person name="Chaidir N."/>
            <person name="Claudel C."/>
            <person name="Donnadieu C."/>
            <person name="Faraut T."/>
            <person name="Fievet G."/>
            <person name="Helmstetter N."/>
            <person name="King M."/>
            <person name="Knapp S.J."/>
            <person name="Lai Z."/>
            <person name="Le Paslier M.C."/>
            <person name="Lippi Y."/>
            <person name="Lorenzon L."/>
            <person name="Mandel J.R."/>
            <person name="Marage G."/>
            <person name="Marchand G."/>
            <person name="Marquand E."/>
            <person name="Bret-Mestries E."/>
            <person name="Morien E."/>
            <person name="Nambeesan S."/>
            <person name="Nguyen T."/>
            <person name="Pegot-Espagnet P."/>
            <person name="Pouilly N."/>
            <person name="Raftis F."/>
            <person name="Sallet E."/>
            <person name="Schiex T."/>
            <person name="Thomas J."/>
            <person name="Vandecasteele C."/>
            <person name="Vares D."/>
            <person name="Vear F."/>
            <person name="Vautrin S."/>
            <person name="Crespi M."/>
            <person name="Mangin B."/>
            <person name="Burke J.M."/>
            <person name="Salse J."/>
            <person name="Munos S."/>
            <person name="Vincourt P."/>
            <person name="Rieseberg L.H."/>
            <person name="Langlade N.B."/>
        </authorList>
    </citation>
    <scope>NUCLEOTIDE SEQUENCE [LARGE SCALE GENOMIC DNA]</scope>
    <source>
        <strain evidence="2">cv. SF193</strain>
    </source>
</reference>
<dbReference type="InParanoid" id="A0A251U7K3"/>
<accession>A0A251U7K3</accession>
<proteinExistence type="predicted"/>
<dbReference type="EMBL" id="CM007897">
    <property type="protein sequence ID" value="OTG19104.1"/>
    <property type="molecule type" value="Genomic_DNA"/>
</dbReference>
<organism evidence="1 2">
    <name type="scientific">Helianthus annuus</name>
    <name type="common">Common sunflower</name>
    <dbReference type="NCBI Taxonomy" id="4232"/>
    <lineage>
        <taxon>Eukaryota</taxon>
        <taxon>Viridiplantae</taxon>
        <taxon>Streptophyta</taxon>
        <taxon>Embryophyta</taxon>
        <taxon>Tracheophyta</taxon>
        <taxon>Spermatophyta</taxon>
        <taxon>Magnoliopsida</taxon>
        <taxon>eudicotyledons</taxon>
        <taxon>Gunneridae</taxon>
        <taxon>Pentapetalae</taxon>
        <taxon>asterids</taxon>
        <taxon>campanulids</taxon>
        <taxon>Asterales</taxon>
        <taxon>Asteraceae</taxon>
        <taxon>Asteroideae</taxon>
        <taxon>Heliantheae alliance</taxon>
        <taxon>Heliantheae</taxon>
        <taxon>Helianthus</taxon>
    </lineage>
</organism>
<dbReference type="AlphaFoldDB" id="A0A251U7K3"/>
<evidence type="ECO:0000313" key="2">
    <source>
        <dbReference type="Proteomes" id="UP000215914"/>
    </source>
</evidence>
<sequence>MMVVTIASQKLRKSLKPMIKMMEQVMLEIRSCINVLTRIVMEKRFSRCPGSKYRFAFKIQLEL</sequence>